<feature type="transmembrane region" description="Helical" evidence="6">
    <location>
        <begin position="250"/>
        <end position="269"/>
    </location>
</feature>
<protein>
    <submittedName>
        <fullName evidence="7">Uncharacterized protein</fullName>
    </submittedName>
</protein>
<accession>A0AAE3VTD5</accession>
<evidence type="ECO:0000256" key="2">
    <source>
        <dbReference type="ARBA" id="ARBA00022475"/>
    </source>
</evidence>
<evidence type="ECO:0000256" key="4">
    <source>
        <dbReference type="ARBA" id="ARBA00022989"/>
    </source>
</evidence>
<evidence type="ECO:0000256" key="1">
    <source>
        <dbReference type="ARBA" id="ARBA00004651"/>
    </source>
</evidence>
<keyword evidence="8" id="KW-1185">Reference proteome</keyword>
<reference evidence="7 8" key="1">
    <citation type="submission" date="2023-07" db="EMBL/GenBank/DDBJ databases">
        <title>Sequencing the genomes of 1000 actinobacteria strains.</title>
        <authorList>
            <person name="Klenk H.-P."/>
        </authorList>
    </citation>
    <scope>NUCLEOTIDE SEQUENCE [LARGE SCALE GENOMIC DNA]</scope>
    <source>
        <strain evidence="7 8">DSM 44709</strain>
    </source>
</reference>
<keyword evidence="3 6" id="KW-0812">Transmembrane</keyword>
<sequence length="306" mass="31622">MRTFWWVAGGVFSAVVVIALARALAGQDWSVVGELAARDSVGLLTASLGAAVAGPVWGMLSWRVILLALGPPVGWIQVLRVFFVGFLAKYVPGKVPGMLAAVKVATANGVTAPRMIISGAVGALVTHLTGLTLGLLAAVQTLGDRGWWLVPAAIPVAVALVRPQWPIAAAFRVLRRPVPDVPDQVVRVSIGWQIASWLVSGVHVWLLAVAMGADPVAALPLCVGGFALATVLGVLAFVVPDGIGVREVALTGALALVLPLPAAVTVAVASRLVTTLGEVVLGGLVMTVVEVVRWRRSAVAADPARR</sequence>
<feature type="transmembrane region" description="Helical" evidence="6">
    <location>
        <begin position="67"/>
        <end position="88"/>
    </location>
</feature>
<dbReference type="Proteomes" id="UP001240236">
    <property type="component" value="Unassembled WGS sequence"/>
</dbReference>
<keyword evidence="4 6" id="KW-1133">Transmembrane helix</keyword>
<evidence type="ECO:0000313" key="7">
    <source>
        <dbReference type="EMBL" id="MDQ0363943.1"/>
    </source>
</evidence>
<feature type="transmembrane region" description="Helical" evidence="6">
    <location>
        <begin position="216"/>
        <end position="238"/>
    </location>
</feature>
<dbReference type="AlphaFoldDB" id="A0AAE3VTD5"/>
<evidence type="ECO:0000256" key="6">
    <source>
        <dbReference type="SAM" id="Phobius"/>
    </source>
</evidence>
<feature type="transmembrane region" description="Helical" evidence="6">
    <location>
        <begin position="116"/>
        <end position="139"/>
    </location>
</feature>
<proteinExistence type="predicted"/>
<keyword evidence="5 6" id="KW-0472">Membrane</keyword>
<feature type="transmembrane region" description="Helical" evidence="6">
    <location>
        <begin position="41"/>
        <end position="60"/>
    </location>
</feature>
<feature type="transmembrane region" description="Helical" evidence="6">
    <location>
        <begin position="146"/>
        <end position="165"/>
    </location>
</feature>
<dbReference type="RefSeq" id="WP_307234959.1">
    <property type="nucleotide sequence ID" value="NZ_JAUSUZ010000001.1"/>
</dbReference>
<dbReference type="GO" id="GO:0005886">
    <property type="term" value="C:plasma membrane"/>
    <property type="evidence" value="ECO:0007669"/>
    <property type="project" value="UniProtKB-SubCell"/>
</dbReference>
<name>A0AAE3VTD5_9ACTN</name>
<keyword evidence="2" id="KW-1003">Cell membrane</keyword>
<evidence type="ECO:0000313" key="8">
    <source>
        <dbReference type="Proteomes" id="UP001240236"/>
    </source>
</evidence>
<dbReference type="InterPro" id="IPR022791">
    <property type="entry name" value="L-PG_synthase/AglD"/>
</dbReference>
<gene>
    <name evidence="7" type="ORF">J2S42_000612</name>
</gene>
<dbReference type="EMBL" id="JAUSUZ010000001">
    <property type="protein sequence ID" value="MDQ0363943.1"/>
    <property type="molecule type" value="Genomic_DNA"/>
</dbReference>
<dbReference type="Pfam" id="PF03706">
    <property type="entry name" value="LPG_synthase_TM"/>
    <property type="match status" value="1"/>
</dbReference>
<evidence type="ECO:0000256" key="3">
    <source>
        <dbReference type="ARBA" id="ARBA00022692"/>
    </source>
</evidence>
<comment type="subcellular location">
    <subcellularLocation>
        <location evidence="1">Cell membrane</location>
        <topology evidence="1">Multi-pass membrane protein</topology>
    </subcellularLocation>
</comment>
<evidence type="ECO:0000256" key="5">
    <source>
        <dbReference type="ARBA" id="ARBA00023136"/>
    </source>
</evidence>
<comment type="caution">
    <text evidence="7">The sequence shown here is derived from an EMBL/GenBank/DDBJ whole genome shotgun (WGS) entry which is preliminary data.</text>
</comment>
<organism evidence="7 8">
    <name type="scientific">Catenuloplanes indicus</name>
    <dbReference type="NCBI Taxonomy" id="137267"/>
    <lineage>
        <taxon>Bacteria</taxon>
        <taxon>Bacillati</taxon>
        <taxon>Actinomycetota</taxon>
        <taxon>Actinomycetes</taxon>
        <taxon>Micromonosporales</taxon>
        <taxon>Micromonosporaceae</taxon>
        <taxon>Catenuloplanes</taxon>
    </lineage>
</organism>
<feature type="transmembrane region" description="Helical" evidence="6">
    <location>
        <begin position="185"/>
        <end position="209"/>
    </location>
</feature>